<dbReference type="InterPro" id="IPR036264">
    <property type="entry name" value="Bact_exopeptidase_dim_dom"/>
</dbReference>
<dbReference type="SUPFAM" id="SSF55031">
    <property type="entry name" value="Bacterial exopeptidase dimerisation domain"/>
    <property type="match status" value="1"/>
</dbReference>
<evidence type="ECO:0000256" key="3">
    <source>
        <dbReference type="SAM" id="SignalP"/>
    </source>
</evidence>
<dbReference type="PANTHER" id="PTHR43808:SF32">
    <property type="entry name" value="ARGE_DAPE-RELATED DEACYLASE"/>
    <property type="match status" value="1"/>
</dbReference>
<dbReference type="AlphaFoldDB" id="A0A7W9EP81"/>
<keyword evidence="2 5" id="KW-0378">Hydrolase</keyword>
<dbReference type="Proteomes" id="UP000537161">
    <property type="component" value="Unassembled WGS sequence"/>
</dbReference>
<evidence type="ECO:0000313" key="6">
    <source>
        <dbReference type="Proteomes" id="UP000537161"/>
    </source>
</evidence>
<dbReference type="RefSeq" id="WP_184095250.1">
    <property type="nucleotide sequence ID" value="NZ_JACIJH010000001.1"/>
</dbReference>
<feature type="domain" description="Peptidase M20 dimerisation" evidence="4">
    <location>
        <begin position="220"/>
        <end position="337"/>
    </location>
</feature>
<proteinExistence type="predicted"/>
<sequence length="441" mass="45590">MKLPLFAALLAASLACAPAADAKLSKAEAAMARTVAAEQDRSIALLERLVNQNSGSLNLEGVEKVGAMMRAELEPLGFAVTWKPMPETKRAGHLIAVHKGREGGKHLLLIGHLDTVFEPDSPFQTFTRKGDLAEGPGVGDDKGGMVVIVAALRAMHAAGTLKDANIEIHLTGDEEDAGDPIAKSRADLIAAGKRSDVALDFEGLVRDGPGDKGGADMGSIARRSSESWTVATTGKANHSSGIFSAESGDGAIYELARIIQRFRTELPEPNLTFNVGLVAGGQEVSLDEGGIRATTSGKTNIIAATAIARGDLRTLSADQAARVKAKMAAIVADHAPGTGATLAFDPGGYPAMAPTEGNKALLAKLNGVNRDLGLAEMAALDPLKRGAGDISFVAANVDSLAGLGTYSTGDHAPGETVELPSIARQATRAAILMSRLAADQR</sequence>
<dbReference type="InterPro" id="IPR002933">
    <property type="entry name" value="Peptidase_M20"/>
</dbReference>
<evidence type="ECO:0000256" key="1">
    <source>
        <dbReference type="ARBA" id="ARBA00022723"/>
    </source>
</evidence>
<dbReference type="Pfam" id="PF01546">
    <property type="entry name" value="Peptidase_M20"/>
    <property type="match status" value="1"/>
</dbReference>
<dbReference type="InterPro" id="IPR050072">
    <property type="entry name" value="Peptidase_M20A"/>
</dbReference>
<gene>
    <name evidence="5" type="ORF">FHR21_000668</name>
</gene>
<dbReference type="PANTHER" id="PTHR43808">
    <property type="entry name" value="ACETYLORNITHINE DEACETYLASE"/>
    <property type="match status" value="1"/>
</dbReference>
<protein>
    <submittedName>
        <fullName evidence="5">Glutamate carboxypeptidase</fullName>
        <ecNumber evidence="5">3.4.17.11</ecNumber>
    </submittedName>
</protein>
<dbReference type="GO" id="GO:0004180">
    <property type="term" value="F:carboxypeptidase activity"/>
    <property type="evidence" value="ECO:0007669"/>
    <property type="project" value="UniProtKB-KW"/>
</dbReference>
<organism evidence="5 6">
    <name type="scientific">Sphingopyxis panaciterrulae</name>
    <dbReference type="NCBI Taxonomy" id="462372"/>
    <lineage>
        <taxon>Bacteria</taxon>
        <taxon>Pseudomonadati</taxon>
        <taxon>Pseudomonadota</taxon>
        <taxon>Alphaproteobacteria</taxon>
        <taxon>Sphingomonadales</taxon>
        <taxon>Sphingomonadaceae</taxon>
        <taxon>Sphingopyxis</taxon>
    </lineage>
</organism>
<dbReference type="SUPFAM" id="SSF53187">
    <property type="entry name" value="Zn-dependent exopeptidases"/>
    <property type="match status" value="1"/>
</dbReference>
<keyword evidence="5" id="KW-0645">Protease</keyword>
<evidence type="ECO:0000256" key="2">
    <source>
        <dbReference type="ARBA" id="ARBA00022801"/>
    </source>
</evidence>
<dbReference type="PROSITE" id="PS51257">
    <property type="entry name" value="PROKAR_LIPOPROTEIN"/>
    <property type="match status" value="1"/>
</dbReference>
<dbReference type="InterPro" id="IPR011650">
    <property type="entry name" value="Peptidase_M20_dimer"/>
</dbReference>
<dbReference type="GO" id="GO:0046872">
    <property type="term" value="F:metal ion binding"/>
    <property type="evidence" value="ECO:0007669"/>
    <property type="project" value="UniProtKB-KW"/>
</dbReference>
<dbReference type="EC" id="3.4.17.11" evidence="5"/>
<evidence type="ECO:0000259" key="4">
    <source>
        <dbReference type="Pfam" id="PF07687"/>
    </source>
</evidence>
<reference evidence="5 6" key="1">
    <citation type="submission" date="2020-08" db="EMBL/GenBank/DDBJ databases">
        <title>Genomic Encyclopedia of Type Strains, Phase IV (KMG-IV): sequencing the most valuable type-strain genomes for metagenomic binning, comparative biology and taxonomic classification.</title>
        <authorList>
            <person name="Goeker M."/>
        </authorList>
    </citation>
    <scope>NUCLEOTIDE SEQUENCE [LARGE SCALE GENOMIC DNA]</scope>
    <source>
        <strain evidence="5 6">DSM 27163</strain>
    </source>
</reference>
<keyword evidence="3" id="KW-0732">Signal</keyword>
<dbReference type="EMBL" id="JACIJH010000001">
    <property type="protein sequence ID" value="MBB5705343.1"/>
    <property type="molecule type" value="Genomic_DNA"/>
</dbReference>
<feature type="chain" id="PRO_5030880932" evidence="3">
    <location>
        <begin position="23"/>
        <end position="441"/>
    </location>
</feature>
<keyword evidence="1" id="KW-0479">Metal-binding</keyword>
<keyword evidence="6" id="KW-1185">Reference proteome</keyword>
<evidence type="ECO:0000313" key="5">
    <source>
        <dbReference type="EMBL" id="MBB5705343.1"/>
    </source>
</evidence>
<name>A0A7W9EP81_9SPHN</name>
<dbReference type="Gene3D" id="3.30.70.360">
    <property type="match status" value="1"/>
</dbReference>
<feature type="signal peptide" evidence="3">
    <location>
        <begin position="1"/>
        <end position="22"/>
    </location>
</feature>
<dbReference type="Pfam" id="PF07687">
    <property type="entry name" value="M20_dimer"/>
    <property type="match status" value="1"/>
</dbReference>
<accession>A0A7W9EP81</accession>
<dbReference type="Gene3D" id="3.40.630.10">
    <property type="entry name" value="Zn peptidases"/>
    <property type="match status" value="1"/>
</dbReference>
<keyword evidence="5" id="KW-0121">Carboxypeptidase</keyword>
<comment type="caution">
    <text evidence="5">The sequence shown here is derived from an EMBL/GenBank/DDBJ whole genome shotgun (WGS) entry which is preliminary data.</text>
</comment>